<keyword evidence="3" id="KW-1185">Reference proteome</keyword>
<comment type="caution">
    <text evidence="2">The sequence shown here is derived from an EMBL/GenBank/DDBJ whole genome shotgun (WGS) entry which is preliminary data.</text>
</comment>
<protein>
    <submittedName>
        <fullName evidence="2">Uncharacterized protein</fullName>
    </submittedName>
</protein>
<keyword evidence="1" id="KW-0812">Transmembrane</keyword>
<feature type="transmembrane region" description="Helical" evidence="1">
    <location>
        <begin position="12"/>
        <end position="29"/>
    </location>
</feature>
<keyword evidence="1" id="KW-1133">Transmembrane helix</keyword>
<keyword evidence="1" id="KW-0472">Membrane</keyword>
<evidence type="ECO:0000313" key="3">
    <source>
        <dbReference type="Proteomes" id="UP000006004"/>
    </source>
</evidence>
<evidence type="ECO:0000256" key="1">
    <source>
        <dbReference type="SAM" id="Phobius"/>
    </source>
</evidence>
<dbReference type="Proteomes" id="UP000006004">
    <property type="component" value="Unassembled WGS sequence"/>
</dbReference>
<accession>C5NVJ4</accession>
<gene>
    <name evidence="2" type="ORF">GEMHA0001_0908</name>
</gene>
<sequence>MLNAEKIKKRYYIFLVFYLLFGAVFYFLFDGFDGVFGPDFRQKHKITIFVINFLCSSLPIVLALIINNYIDKKTKNVEK</sequence>
<organism evidence="2 3">
    <name type="scientific">Gemella haemolysans ATCC 10379</name>
    <dbReference type="NCBI Taxonomy" id="546270"/>
    <lineage>
        <taxon>Bacteria</taxon>
        <taxon>Bacillati</taxon>
        <taxon>Bacillota</taxon>
        <taxon>Bacilli</taxon>
        <taxon>Bacillales</taxon>
        <taxon>Gemellaceae</taxon>
        <taxon>Gemella</taxon>
    </lineage>
</organism>
<dbReference type="GeneID" id="93288080"/>
<proteinExistence type="predicted"/>
<dbReference type="AlphaFoldDB" id="C5NVJ4"/>
<name>C5NVJ4_9BACL</name>
<reference evidence="2" key="1">
    <citation type="submission" date="2009-01" db="EMBL/GenBank/DDBJ databases">
        <authorList>
            <person name="Fulton L."/>
            <person name="Clifton S."/>
            <person name="Chinwalla A.T."/>
            <person name="Mitreva M."/>
            <person name="Sodergren E."/>
            <person name="Weinstock G."/>
            <person name="Clifton S."/>
            <person name="Dooling D.J."/>
            <person name="Fulton B."/>
            <person name="Minx P."/>
            <person name="Pepin K.H."/>
            <person name="Johnson M."/>
            <person name="Bhonagiri V."/>
            <person name="Nash W.E."/>
            <person name="Mardis E.R."/>
            <person name="Wilson R.K."/>
        </authorList>
    </citation>
    <scope>NUCLEOTIDE SEQUENCE [LARGE SCALE GENOMIC DNA]</scope>
    <source>
        <strain evidence="2">ATCC 10379</strain>
    </source>
</reference>
<dbReference type="EMBL" id="ACDZ02000008">
    <property type="protein sequence ID" value="EER68772.1"/>
    <property type="molecule type" value="Genomic_DNA"/>
</dbReference>
<evidence type="ECO:0000313" key="2">
    <source>
        <dbReference type="EMBL" id="EER68772.1"/>
    </source>
</evidence>
<feature type="transmembrane region" description="Helical" evidence="1">
    <location>
        <begin position="49"/>
        <end position="70"/>
    </location>
</feature>
<dbReference type="RefSeq" id="WP_003144401.1">
    <property type="nucleotide sequence ID" value="NZ_ACDZ02000008.1"/>
</dbReference>
<dbReference type="OrthoDB" id="2991159at2"/>
<reference evidence="2" key="2">
    <citation type="submission" date="2009-06" db="EMBL/GenBank/DDBJ databases">
        <authorList>
            <person name="Sebastian Y."/>
            <person name="Madupu R."/>
            <person name="Durkin A.S."/>
            <person name="Torralba M."/>
            <person name="Methe B."/>
            <person name="Sutton G.G."/>
            <person name="Strausberg R.L."/>
            <person name="Nelson K.E."/>
        </authorList>
    </citation>
    <scope>NUCLEOTIDE SEQUENCE [LARGE SCALE GENOMIC DNA]</scope>
    <source>
        <strain evidence="2">ATCC 10379</strain>
    </source>
</reference>